<comment type="caution">
    <text evidence="1">The sequence shown here is derived from an EMBL/GenBank/DDBJ whole genome shotgun (WGS) entry which is preliminary data.</text>
</comment>
<keyword evidence="2" id="KW-1185">Reference proteome</keyword>
<organism evidence="1 2">
    <name type="scientific">Entomophthora muscae</name>
    <dbReference type="NCBI Taxonomy" id="34485"/>
    <lineage>
        <taxon>Eukaryota</taxon>
        <taxon>Fungi</taxon>
        <taxon>Fungi incertae sedis</taxon>
        <taxon>Zoopagomycota</taxon>
        <taxon>Entomophthoromycotina</taxon>
        <taxon>Entomophthoromycetes</taxon>
        <taxon>Entomophthorales</taxon>
        <taxon>Entomophthoraceae</taxon>
        <taxon>Entomophthora</taxon>
    </lineage>
</organism>
<name>A0ACC2S6Y4_9FUNG</name>
<evidence type="ECO:0000313" key="2">
    <source>
        <dbReference type="Proteomes" id="UP001165960"/>
    </source>
</evidence>
<accession>A0ACC2S6Y4</accession>
<proteinExistence type="predicted"/>
<protein>
    <submittedName>
        <fullName evidence="1">Uncharacterized protein</fullName>
    </submittedName>
</protein>
<sequence length="124" mass="13576">MSHWAVSKAVAGRMAIFINGWELGSNQIRFLEPNIIKHNNVGCAVVLIDSLEKIEKSLAIVGTLDHLILVQPARPRSATMEYVWEQTAAQCATPSLDPFLTHPCLDLSKEMSGIHSLGSLSPIK</sequence>
<dbReference type="Proteomes" id="UP001165960">
    <property type="component" value="Unassembled WGS sequence"/>
</dbReference>
<reference evidence="1" key="1">
    <citation type="submission" date="2022-04" db="EMBL/GenBank/DDBJ databases">
        <title>Genome of the entomopathogenic fungus Entomophthora muscae.</title>
        <authorList>
            <person name="Elya C."/>
            <person name="Lovett B.R."/>
            <person name="Lee E."/>
            <person name="Macias A.M."/>
            <person name="Hajek A.E."/>
            <person name="De Bivort B.L."/>
            <person name="Kasson M.T."/>
            <person name="De Fine Licht H.H."/>
            <person name="Stajich J.E."/>
        </authorList>
    </citation>
    <scope>NUCLEOTIDE SEQUENCE</scope>
    <source>
        <strain evidence="1">Berkeley</strain>
    </source>
</reference>
<gene>
    <name evidence="1" type="ORF">DSO57_1016236</name>
</gene>
<dbReference type="EMBL" id="QTSX02005745">
    <property type="protein sequence ID" value="KAJ9058064.1"/>
    <property type="molecule type" value="Genomic_DNA"/>
</dbReference>
<evidence type="ECO:0000313" key="1">
    <source>
        <dbReference type="EMBL" id="KAJ9058064.1"/>
    </source>
</evidence>